<reference evidence="2 3" key="1">
    <citation type="submission" date="2018-11" db="EMBL/GenBank/DDBJ databases">
        <authorList>
            <consortium name="Pathogen Informatics"/>
        </authorList>
    </citation>
    <scope>NUCLEOTIDE SEQUENCE [LARGE SCALE GENOMIC DNA]</scope>
    <source>
        <strain>Denwood</strain>
        <strain evidence="3">Zambia</strain>
    </source>
</reference>
<protein>
    <submittedName>
        <fullName evidence="2">Uncharacterized protein</fullName>
    </submittedName>
</protein>
<name>A0A3P8I0I6_9TREM</name>
<organism evidence="2 3">
    <name type="scientific">Schistosoma mattheei</name>
    <dbReference type="NCBI Taxonomy" id="31246"/>
    <lineage>
        <taxon>Eukaryota</taxon>
        <taxon>Metazoa</taxon>
        <taxon>Spiralia</taxon>
        <taxon>Lophotrochozoa</taxon>
        <taxon>Platyhelminthes</taxon>
        <taxon>Trematoda</taxon>
        <taxon>Digenea</taxon>
        <taxon>Strigeidida</taxon>
        <taxon>Schistosomatoidea</taxon>
        <taxon>Schistosomatidae</taxon>
        <taxon>Schistosoma</taxon>
    </lineage>
</organism>
<keyword evidence="3" id="KW-1185">Reference proteome</keyword>
<dbReference type="EMBL" id="UZAL01030027">
    <property type="protein sequence ID" value="VDP51659.1"/>
    <property type="molecule type" value="Genomic_DNA"/>
</dbReference>
<evidence type="ECO:0000313" key="3">
    <source>
        <dbReference type="Proteomes" id="UP000269396"/>
    </source>
</evidence>
<feature type="region of interest" description="Disordered" evidence="1">
    <location>
        <begin position="1"/>
        <end position="20"/>
    </location>
</feature>
<dbReference type="Proteomes" id="UP000269396">
    <property type="component" value="Unassembled WGS sequence"/>
</dbReference>
<evidence type="ECO:0000256" key="1">
    <source>
        <dbReference type="SAM" id="MobiDB-lite"/>
    </source>
</evidence>
<evidence type="ECO:0000313" key="2">
    <source>
        <dbReference type="EMBL" id="VDP51659.1"/>
    </source>
</evidence>
<sequence>MQNNELVNGGTEGSGNGNDVGDSNGNDDCRFMLGCSRWGGDLNAVLLFGKVDKNGEIGAFVVLDSLELCLFRLNINCDLHVSILNDFGSSSSSSSLSSSSSSSPSPSAWLFLSCDSIVFELKMIGLFNCVDKFIVGDLSGKHKFGVF</sequence>
<accession>A0A3P8I0I6</accession>
<proteinExistence type="predicted"/>
<dbReference type="AlphaFoldDB" id="A0A3P8I0I6"/>
<gene>
    <name evidence="2" type="ORF">SMTD_LOCUS9825</name>
</gene>